<dbReference type="Proteomes" id="UP000836402">
    <property type="component" value="Unassembled WGS sequence"/>
</dbReference>
<dbReference type="EMBL" id="LWDD02001962">
    <property type="protein sequence ID" value="KAE8243548.1"/>
    <property type="molecule type" value="Genomic_DNA"/>
</dbReference>
<reference evidence="3" key="3">
    <citation type="submission" date="2020-10" db="EMBL/GenBank/DDBJ databases">
        <authorList>
            <person name="Sedaghatjoo S."/>
        </authorList>
    </citation>
    <scope>NUCLEOTIDE SEQUENCE</scope>
    <source>
        <strain evidence="3">AZH3</strain>
    </source>
</reference>
<feature type="compositionally biased region" description="Low complexity" evidence="1">
    <location>
        <begin position="119"/>
        <end position="132"/>
    </location>
</feature>
<dbReference type="PANTHER" id="PTHR48462">
    <property type="entry name" value="PROTEIN, PUTATIVE-RELATED"/>
    <property type="match status" value="1"/>
</dbReference>
<comment type="caution">
    <text evidence="4">The sequence shown here is derived from an EMBL/GenBank/DDBJ whole genome shotgun (WGS) entry which is preliminary data.</text>
</comment>
<keyword evidence="6" id="KW-1185">Reference proteome</keyword>
<accession>A0A177U0Q3</accession>
<sequence>MPTVPGLCPGRAQCKNYRDFTDLGRHLNAVHVKKLVLPDNVIRNSGFVRHAPCGKYYRAPPPGQSIPHACKPLNIPGDAAALPASQEDDAESIDSFQSAEMELPSRPATPEHLPEDPVPAAASATDPASGATMEDIPSIVDMSEEEAAEFYKTVAQAPAMLGILPFFMSRDWTAMSDHLAGLYLNNTSGGVRELVRLLACPKIVLSPLRNRGIGADTLTQRMHKAEFLPLPGQAIPPDRTAALASSTLADRVSKKIRMGRLRQAARTLGEDGWVHPLTEETILALRRKHPSRRAKRFKRRGLAPPPSLQGITPDVVRATIKTLRKDTSGGAGGWTVPLLQLSAKSDRFCLFIATLTQQMANGTAPARQQLTSAILIPFAKDDGGVRPICIPELIYRVSAKLLMAHYRVSDSLLPCQLGVGSAGGTEPSIRLGDRLVEGQLPGYTHISSIDIKNAFNSLERESIDDAVHEHCGDAYRFAKWRYEQEAELFVMQNGHMEIILSQQGVQQGDPFGPFFFSVSIRNLIKRLQAFLGEDCIVVFYLDDGYIFSKEAGTLERVKEFFRGESEAKRSCGLELNEAKCKEMSKTEILESGMAMLGSMIGSRDARAKFLNDSIVRESAKIGKLAAPPKQDAFLLLQQCVQHNLRHLLRVLRTDDLPAQWMVHDHELHAALRQLRDSGPRRGPHDGVLFSLPLKNGGCGVPKFSDLSPLARASSRQSADQFLRDTLQAPIPPRTVLFPQVHEGDEAAGVERVEVYEEEIDMVSQQERCRTLYKTMEDELLKKLPREQAASVAENGSRLARRALTTIPFTQRTQLQDPQVQVWLYIRTLLRRRQSTCSDCGQPNAHDHDDVCVQRVQRYNVRHDGVRNLIARGLRHTKRTQVLIEPPVEERFGQRRTDLRVAGLGAETGSSIEFDLTFTSLATKQARAWLTKRTTTDNADEEWAKGAKHGALWSIGKHLEERAKEKVESYRGQTSTAFKPMVFSVGGAEAVDTRRTFQHWRKVVPSFAYMLDEIAIIMLRTRAETFYLW</sequence>
<gene>
    <name evidence="4" type="ORF">A4X03_0g7730</name>
    <name evidence="3" type="ORF">JKIAZH3_G8735</name>
</gene>
<evidence type="ECO:0000313" key="3">
    <source>
        <dbReference type="EMBL" id="CAD6946317.1"/>
    </source>
</evidence>
<reference evidence="4" key="1">
    <citation type="submission" date="2016-04" db="EMBL/GenBank/DDBJ databases">
        <authorList>
            <person name="Nguyen H.D."/>
            <person name="Kesanakurti P."/>
            <person name="Cullis J."/>
            <person name="Levesque C.A."/>
            <person name="Hambleton S."/>
        </authorList>
    </citation>
    <scope>NUCLEOTIDE SEQUENCE</scope>
    <source>
        <strain evidence="4">DAOMC 238032</strain>
    </source>
</reference>
<evidence type="ECO:0000313" key="5">
    <source>
        <dbReference type="Proteomes" id="UP000077671"/>
    </source>
</evidence>
<protein>
    <recommendedName>
        <fullName evidence="2">Reverse transcriptase domain-containing protein</fullName>
    </recommendedName>
</protein>
<evidence type="ECO:0000313" key="6">
    <source>
        <dbReference type="Proteomes" id="UP000836402"/>
    </source>
</evidence>
<dbReference type="InterPro" id="IPR000477">
    <property type="entry name" value="RT_dom"/>
</dbReference>
<evidence type="ECO:0000256" key="1">
    <source>
        <dbReference type="SAM" id="MobiDB-lite"/>
    </source>
</evidence>
<dbReference type="AlphaFoldDB" id="A0A177U0Q3"/>
<dbReference type="PROSITE" id="PS50878">
    <property type="entry name" value="RT_POL"/>
    <property type="match status" value="1"/>
</dbReference>
<dbReference type="Pfam" id="PF00078">
    <property type="entry name" value="RVT_1"/>
    <property type="match status" value="1"/>
</dbReference>
<evidence type="ECO:0000259" key="2">
    <source>
        <dbReference type="PROSITE" id="PS50878"/>
    </source>
</evidence>
<feature type="domain" description="Reverse transcriptase" evidence="2">
    <location>
        <begin position="359"/>
        <end position="600"/>
    </location>
</feature>
<dbReference type="SUPFAM" id="SSF56672">
    <property type="entry name" value="DNA/RNA polymerases"/>
    <property type="match status" value="1"/>
</dbReference>
<name>A0A177U0Q3_9BASI</name>
<dbReference type="EMBL" id="CAJHJG010004948">
    <property type="protein sequence ID" value="CAD6946317.1"/>
    <property type="molecule type" value="Genomic_DNA"/>
</dbReference>
<evidence type="ECO:0000313" key="4">
    <source>
        <dbReference type="EMBL" id="KAE8243548.1"/>
    </source>
</evidence>
<dbReference type="Proteomes" id="UP000077671">
    <property type="component" value="Unassembled WGS sequence"/>
</dbReference>
<proteinExistence type="predicted"/>
<reference evidence="4" key="2">
    <citation type="journal article" date="2019" name="IMA Fungus">
        <title>Genome sequencing and comparison of five Tilletia species to identify candidate genes for the detection of regulated species infecting wheat.</title>
        <authorList>
            <person name="Nguyen H.D.T."/>
            <person name="Sultana T."/>
            <person name="Kesanakurti P."/>
            <person name="Hambleton S."/>
        </authorList>
    </citation>
    <scope>NUCLEOTIDE SEQUENCE</scope>
    <source>
        <strain evidence="4">DAOMC 238032</strain>
    </source>
</reference>
<dbReference type="InterPro" id="IPR043502">
    <property type="entry name" value="DNA/RNA_pol_sf"/>
</dbReference>
<organism evidence="4 5">
    <name type="scientific">Tilletia caries</name>
    <name type="common">wheat bunt fungus</name>
    <dbReference type="NCBI Taxonomy" id="13290"/>
    <lineage>
        <taxon>Eukaryota</taxon>
        <taxon>Fungi</taxon>
        <taxon>Dikarya</taxon>
        <taxon>Basidiomycota</taxon>
        <taxon>Ustilaginomycotina</taxon>
        <taxon>Exobasidiomycetes</taxon>
        <taxon>Tilletiales</taxon>
        <taxon>Tilletiaceae</taxon>
        <taxon>Tilletia</taxon>
    </lineage>
</organism>
<dbReference type="PANTHER" id="PTHR48462:SF1">
    <property type="entry name" value="PROTEIN, PUTATIVE-RELATED"/>
    <property type="match status" value="1"/>
</dbReference>
<feature type="region of interest" description="Disordered" evidence="1">
    <location>
        <begin position="101"/>
        <end position="132"/>
    </location>
</feature>